<dbReference type="AlphaFoldDB" id="A0A1B0AJS1"/>
<protein>
    <recommendedName>
        <fullName evidence="7">EGF-like domain-containing protein</fullName>
    </recommendedName>
</protein>
<dbReference type="InterPro" id="IPR000742">
    <property type="entry name" value="EGF"/>
</dbReference>
<evidence type="ECO:0000313" key="5">
    <source>
        <dbReference type="EnsemblMetazoa" id="GPAI048022-PA"/>
    </source>
</evidence>
<dbReference type="VEuPathDB" id="VectorBase:GPAI048022"/>
<evidence type="ECO:0000256" key="2">
    <source>
        <dbReference type="PROSITE-ProRule" id="PRU00076"/>
    </source>
</evidence>
<dbReference type="InterPro" id="IPR000859">
    <property type="entry name" value="CUB_dom"/>
</dbReference>
<reference evidence="5" key="2">
    <citation type="submission" date="2020-05" db="UniProtKB">
        <authorList>
            <consortium name="EnsemblMetazoa"/>
        </authorList>
    </citation>
    <scope>IDENTIFICATION</scope>
    <source>
        <strain evidence="5">IAEA</strain>
    </source>
</reference>
<dbReference type="PROSITE" id="PS00022">
    <property type="entry name" value="EGF_1"/>
    <property type="match status" value="1"/>
</dbReference>
<evidence type="ECO:0000256" key="1">
    <source>
        <dbReference type="ARBA" id="ARBA00023157"/>
    </source>
</evidence>
<evidence type="ECO:0000259" key="4">
    <source>
        <dbReference type="PROSITE" id="PS50026"/>
    </source>
</evidence>
<keyword evidence="1 2" id="KW-1015">Disulfide bond</keyword>
<dbReference type="SUPFAM" id="SSF49854">
    <property type="entry name" value="Spermadhesin, CUB domain"/>
    <property type="match status" value="1"/>
</dbReference>
<reference evidence="6" key="1">
    <citation type="submission" date="2014-03" db="EMBL/GenBank/DDBJ databases">
        <authorList>
            <person name="Aksoy S."/>
            <person name="Warren W."/>
            <person name="Wilson R.K."/>
        </authorList>
    </citation>
    <scope>NUCLEOTIDE SEQUENCE [LARGE SCALE GENOMIC DNA]</scope>
    <source>
        <strain evidence="6">IAEA</strain>
    </source>
</reference>
<dbReference type="PROSITE" id="PS01180">
    <property type="entry name" value="CUB"/>
    <property type="match status" value="1"/>
</dbReference>
<evidence type="ECO:0008006" key="7">
    <source>
        <dbReference type="Google" id="ProtNLM"/>
    </source>
</evidence>
<dbReference type="InterPro" id="IPR035914">
    <property type="entry name" value="Sperma_CUB_dom_sf"/>
</dbReference>
<dbReference type="EnsemblMetazoa" id="GPAI048022-RA">
    <property type="protein sequence ID" value="GPAI048022-PA"/>
    <property type="gene ID" value="GPAI048022"/>
</dbReference>
<evidence type="ECO:0000313" key="6">
    <source>
        <dbReference type="Proteomes" id="UP000092445"/>
    </source>
</evidence>
<accession>A0A1B0AJS1</accession>
<dbReference type="Gene3D" id="2.10.25.10">
    <property type="entry name" value="Laminin"/>
    <property type="match status" value="1"/>
</dbReference>
<dbReference type="PROSITE" id="PS50026">
    <property type="entry name" value="EGF_3"/>
    <property type="match status" value="1"/>
</dbReference>
<dbReference type="Proteomes" id="UP000092445">
    <property type="component" value="Unassembled WGS sequence"/>
</dbReference>
<feature type="domain" description="EGF-like" evidence="4">
    <location>
        <begin position="298"/>
        <end position="341"/>
    </location>
</feature>
<name>A0A1B0AJS1_GLOPL</name>
<dbReference type="Pfam" id="PF00431">
    <property type="entry name" value="CUB"/>
    <property type="match status" value="1"/>
</dbReference>
<feature type="disulfide bond" evidence="2">
    <location>
        <begin position="331"/>
        <end position="340"/>
    </location>
</feature>
<comment type="caution">
    <text evidence="2">Lacks conserved residue(s) required for the propagation of feature annotation.</text>
</comment>
<sequence>MVNVNGSHISNPFPDICNDLALLNFDLERSTQTNEAEKIFGNNLMQWNESEIRPKYTSDISKGEEEKETNEISLKRTDKLHITSSQRIKRSRIRSEISIYHSGLRSTHLHTSPTYVSKFALTSFGSPDYTEYQRKSPPNVFPVFKAQSSTSSMLGVKATPRICGGVLNSRNGVIQTPNFPHKFSTPIECVWIIDASNAVKDSFHHNASIVVYLTQLYVLSGLKFTEYMYYSDDYKVPAHSVFTLTEGDITKVAWIQFNSQYLEISFQMSSLDGTHLRALDRLLDVYGFNITYEMAPLKPYQCSTLQCRFLGHCYAHHDFRHIGDAAITCHCLPGYKGTRCEVPEISERTMGCTTNLSALTCHRQCDFENLQEKISVSKANKFIARAGKTRYEATIRSGTNLTNFYQHHGNEKEFNQSGQHFSQFLEKHVSESVIAFSKIQKIHYDDVSQNFYTRDKKEQLIQLHLTNSRI</sequence>
<keyword evidence="2" id="KW-0245">EGF-like domain</keyword>
<evidence type="ECO:0000259" key="3">
    <source>
        <dbReference type="PROSITE" id="PS01180"/>
    </source>
</evidence>
<dbReference type="Gene3D" id="2.60.120.290">
    <property type="entry name" value="Spermadhesin, CUB domain"/>
    <property type="match status" value="1"/>
</dbReference>
<proteinExistence type="predicted"/>
<dbReference type="PROSITE" id="PS01186">
    <property type="entry name" value="EGF_2"/>
    <property type="match status" value="1"/>
</dbReference>
<organism evidence="5 6">
    <name type="scientific">Glossina pallidipes</name>
    <name type="common">Tsetse fly</name>
    <dbReference type="NCBI Taxonomy" id="7398"/>
    <lineage>
        <taxon>Eukaryota</taxon>
        <taxon>Metazoa</taxon>
        <taxon>Ecdysozoa</taxon>
        <taxon>Arthropoda</taxon>
        <taxon>Hexapoda</taxon>
        <taxon>Insecta</taxon>
        <taxon>Pterygota</taxon>
        <taxon>Neoptera</taxon>
        <taxon>Endopterygota</taxon>
        <taxon>Diptera</taxon>
        <taxon>Brachycera</taxon>
        <taxon>Muscomorpha</taxon>
        <taxon>Hippoboscoidea</taxon>
        <taxon>Glossinidae</taxon>
        <taxon>Glossina</taxon>
    </lineage>
</organism>
<keyword evidence="6" id="KW-1185">Reference proteome</keyword>
<feature type="domain" description="CUB" evidence="3">
    <location>
        <begin position="163"/>
        <end position="295"/>
    </location>
</feature>